<reference evidence="10" key="1">
    <citation type="submission" date="2019-09" db="EMBL/GenBank/DDBJ databases">
        <title>Draft genome information of white flower Hibiscus syriacus.</title>
        <authorList>
            <person name="Kim Y.-M."/>
        </authorList>
    </citation>
    <scope>NUCLEOTIDE SEQUENCE [LARGE SCALE GENOMIC DNA]</scope>
    <source>
        <strain evidence="10">YM2019G1</strain>
    </source>
</reference>
<evidence type="ECO:0000313" key="11">
    <source>
        <dbReference type="Proteomes" id="UP000436088"/>
    </source>
</evidence>
<dbReference type="InterPro" id="IPR007512">
    <property type="entry name" value="Mic10"/>
</dbReference>
<dbReference type="EMBL" id="VEPZ02000094">
    <property type="protein sequence ID" value="KAE8733461.1"/>
    <property type="molecule type" value="Genomic_DNA"/>
</dbReference>
<dbReference type="GO" id="GO:0061617">
    <property type="term" value="C:MICOS complex"/>
    <property type="evidence" value="ECO:0007669"/>
    <property type="project" value="InterPro"/>
</dbReference>
<evidence type="ECO:0000256" key="9">
    <source>
        <dbReference type="SAM" id="Phobius"/>
    </source>
</evidence>
<keyword evidence="11" id="KW-1185">Reference proteome</keyword>
<gene>
    <name evidence="10" type="ORF">F3Y22_tig00001120pilonHSYRG00009</name>
</gene>
<dbReference type="AlphaFoldDB" id="A0A6A3D218"/>
<keyword evidence="5" id="KW-0999">Mitochondrion inner membrane</keyword>
<keyword evidence="7" id="KW-0496">Mitochondrion</keyword>
<comment type="subcellular location">
    <subcellularLocation>
        <location evidence="2">Mitochondrion inner membrane</location>
        <topology evidence="2">Single-pass membrane protein</topology>
    </subcellularLocation>
</comment>
<keyword evidence="4 9" id="KW-0812">Transmembrane</keyword>
<evidence type="ECO:0000256" key="7">
    <source>
        <dbReference type="ARBA" id="ARBA00023128"/>
    </source>
</evidence>
<name>A0A6A3D218_HIBSY</name>
<evidence type="ECO:0000256" key="5">
    <source>
        <dbReference type="ARBA" id="ARBA00022792"/>
    </source>
</evidence>
<evidence type="ECO:0000256" key="3">
    <source>
        <dbReference type="ARBA" id="ARBA00006792"/>
    </source>
</evidence>
<dbReference type="PANTHER" id="PTHR21304:SF0">
    <property type="entry name" value="MICOS COMPLEX SUBUNIT MIC10"/>
    <property type="match status" value="1"/>
</dbReference>
<evidence type="ECO:0000256" key="6">
    <source>
        <dbReference type="ARBA" id="ARBA00022989"/>
    </source>
</evidence>
<keyword evidence="6 9" id="KW-1133">Transmembrane helix</keyword>
<evidence type="ECO:0000313" key="10">
    <source>
        <dbReference type="EMBL" id="KAE8733461.1"/>
    </source>
</evidence>
<evidence type="ECO:0000256" key="2">
    <source>
        <dbReference type="ARBA" id="ARBA00004434"/>
    </source>
</evidence>
<dbReference type="PANTHER" id="PTHR21304">
    <property type="entry name" value="MICOS COMPLEX SUBUNIT MIC10"/>
    <property type="match status" value="1"/>
</dbReference>
<comment type="similarity">
    <text evidence="3">Belongs to the MICOS complex subunit Mic10 family.</text>
</comment>
<comment type="function">
    <text evidence="1">Component of the MICOS complex, a large protein complex of the mitochondrial inner membrane that plays crucial roles in the maintenance of crista junctions, inner membrane architecture, and formation of contact sites to the outer membrane.</text>
</comment>
<evidence type="ECO:0000256" key="8">
    <source>
        <dbReference type="ARBA" id="ARBA00023136"/>
    </source>
</evidence>
<proteinExistence type="inferred from homology"/>
<feature type="transmembrane region" description="Helical" evidence="9">
    <location>
        <begin position="64"/>
        <end position="82"/>
    </location>
</feature>
<evidence type="ECO:0000256" key="1">
    <source>
        <dbReference type="ARBA" id="ARBA00002689"/>
    </source>
</evidence>
<evidence type="ECO:0000256" key="4">
    <source>
        <dbReference type="ARBA" id="ARBA00022692"/>
    </source>
</evidence>
<organism evidence="10 11">
    <name type="scientific">Hibiscus syriacus</name>
    <name type="common">Rose of Sharon</name>
    <dbReference type="NCBI Taxonomy" id="106335"/>
    <lineage>
        <taxon>Eukaryota</taxon>
        <taxon>Viridiplantae</taxon>
        <taxon>Streptophyta</taxon>
        <taxon>Embryophyta</taxon>
        <taxon>Tracheophyta</taxon>
        <taxon>Spermatophyta</taxon>
        <taxon>Magnoliopsida</taxon>
        <taxon>eudicotyledons</taxon>
        <taxon>Gunneridae</taxon>
        <taxon>Pentapetalae</taxon>
        <taxon>rosids</taxon>
        <taxon>malvids</taxon>
        <taxon>Malvales</taxon>
        <taxon>Malvaceae</taxon>
        <taxon>Malvoideae</taxon>
        <taxon>Hibiscus</taxon>
    </lineage>
</organism>
<sequence>MGENKELTASKYDMNDKWDACIDLGLRRFVYSSLTGAFGGLIFFRSPVTRWASELLVPELELDLHTQIVPVFLVGILLRWLLLKLDDAPAPKNQEE</sequence>
<keyword evidence="8 9" id="KW-0472">Membrane</keyword>
<comment type="caution">
    <text evidence="10">The sequence shown here is derived from an EMBL/GenBank/DDBJ whole genome shotgun (WGS) entry which is preliminary data.</text>
</comment>
<accession>A0A6A3D218</accession>
<dbReference type="Pfam" id="PF04418">
    <property type="entry name" value="DUF543"/>
    <property type="match status" value="1"/>
</dbReference>
<feature type="transmembrane region" description="Helical" evidence="9">
    <location>
        <begin position="24"/>
        <end position="44"/>
    </location>
</feature>
<dbReference type="Proteomes" id="UP000436088">
    <property type="component" value="Unassembled WGS sequence"/>
</dbReference>
<protein>
    <submittedName>
        <fullName evidence="10">Uncharacterized protein</fullName>
    </submittedName>
</protein>